<evidence type="ECO:0000256" key="7">
    <source>
        <dbReference type="SAM" id="SignalP"/>
    </source>
</evidence>
<dbReference type="InterPro" id="IPR035671">
    <property type="entry name" value="DsbD_gamma"/>
</dbReference>
<feature type="domain" description="Cytochrome C biogenesis protein transmembrane" evidence="8">
    <location>
        <begin position="314"/>
        <end position="527"/>
    </location>
</feature>
<dbReference type="RefSeq" id="WP_378738728.1">
    <property type="nucleotide sequence ID" value="NZ_JBHSTT010000012.1"/>
</dbReference>
<feature type="transmembrane region" description="Helical" evidence="6">
    <location>
        <begin position="313"/>
        <end position="339"/>
    </location>
</feature>
<dbReference type="CDD" id="cd02953">
    <property type="entry name" value="DsbDgamma"/>
    <property type="match status" value="1"/>
</dbReference>
<proteinExistence type="predicted"/>
<keyword evidence="7" id="KW-0732">Signal</keyword>
<evidence type="ECO:0000259" key="9">
    <source>
        <dbReference type="Pfam" id="PF11412"/>
    </source>
</evidence>
<keyword evidence="4 6" id="KW-1133">Transmembrane helix</keyword>
<feature type="signal peptide" evidence="7">
    <location>
        <begin position="1"/>
        <end position="19"/>
    </location>
</feature>
<keyword evidence="3" id="KW-0201">Cytochrome c-type biogenesis</keyword>
<comment type="caution">
    <text evidence="10">The sequence shown here is derived from an EMBL/GenBank/DDBJ whole genome shotgun (WGS) entry which is preliminary data.</text>
</comment>
<keyword evidence="11" id="KW-1185">Reference proteome</keyword>
<feature type="transmembrane region" description="Helical" evidence="6">
    <location>
        <begin position="568"/>
        <end position="587"/>
    </location>
</feature>
<keyword evidence="2 6" id="KW-0812">Transmembrane</keyword>
<dbReference type="Proteomes" id="UP001596237">
    <property type="component" value="Unassembled WGS sequence"/>
</dbReference>
<feature type="transmembrane region" description="Helical" evidence="6">
    <location>
        <begin position="506"/>
        <end position="527"/>
    </location>
</feature>
<dbReference type="Pfam" id="PF13899">
    <property type="entry name" value="Thioredoxin_7"/>
    <property type="match status" value="1"/>
</dbReference>
<protein>
    <submittedName>
        <fullName evidence="10">Protein-disulfide reductase DsbD family protein</fullName>
    </submittedName>
</protein>
<feature type="transmembrane region" description="Helical" evidence="6">
    <location>
        <begin position="360"/>
        <end position="380"/>
    </location>
</feature>
<accession>A0ABW1WMF0</accession>
<comment type="subcellular location">
    <subcellularLocation>
        <location evidence="1">Membrane</location>
        <topology evidence="1">Multi-pass membrane protein</topology>
    </subcellularLocation>
</comment>
<dbReference type="InterPro" id="IPR036249">
    <property type="entry name" value="Thioredoxin-like_sf"/>
</dbReference>
<dbReference type="InterPro" id="IPR028250">
    <property type="entry name" value="DsbDN"/>
</dbReference>
<name>A0ABW1WMF0_9HYPH</name>
<organism evidence="10 11">
    <name type="scientific">Methylorubrum zatmanii</name>
    <dbReference type="NCBI Taxonomy" id="29429"/>
    <lineage>
        <taxon>Bacteria</taxon>
        <taxon>Pseudomonadati</taxon>
        <taxon>Pseudomonadota</taxon>
        <taxon>Alphaproteobacteria</taxon>
        <taxon>Hyphomicrobiales</taxon>
        <taxon>Methylobacteriaceae</taxon>
        <taxon>Methylorubrum</taxon>
    </lineage>
</organism>
<evidence type="ECO:0000259" key="8">
    <source>
        <dbReference type="Pfam" id="PF02683"/>
    </source>
</evidence>
<feature type="transmembrane region" description="Helical" evidence="6">
    <location>
        <begin position="438"/>
        <end position="466"/>
    </location>
</feature>
<evidence type="ECO:0000313" key="11">
    <source>
        <dbReference type="Proteomes" id="UP001596237"/>
    </source>
</evidence>
<feature type="domain" description="Thiol:disulfide interchange protein DsbD N-terminal" evidence="9">
    <location>
        <begin position="41"/>
        <end position="159"/>
    </location>
</feature>
<gene>
    <name evidence="10" type="ORF">ACFQDP_03595</name>
</gene>
<evidence type="ECO:0000256" key="6">
    <source>
        <dbReference type="SAM" id="Phobius"/>
    </source>
</evidence>
<evidence type="ECO:0000256" key="4">
    <source>
        <dbReference type="ARBA" id="ARBA00022989"/>
    </source>
</evidence>
<feature type="transmembrane region" description="Helical" evidence="6">
    <location>
        <begin position="472"/>
        <end position="494"/>
    </location>
</feature>
<feature type="transmembrane region" description="Helical" evidence="6">
    <location>
        <begin position="539"/>
        <end position="556"/>
    </location>
</feature>
<evidence type="ECO:0000256" key="5">
    <source>
        <dbReference type="ARBA" id="ARBA00023136"/>
    </source>
</evidence>
<dbReference type="EMBL" id="JBHSTT010000012">
    <property type="protein sequence ID" value="MFC6388444.1"/>
    <property type="molecule type" value="Genomic_DNA"/>
</dbReference>
<dbReference type="SUPFAM" id="SSF52833">
    <property type="entry name" value="Thioredoxin-like"/>
    <property type="match status" value="1"/>
</dbReference>
<reference evidence="11" key="1">
    <citation type="journal article" date="2019" name="Int. J. Syst. Evol. Microbiol.">
        <title>The Global Catalogue of Microorganisms (GCM) 10K type strain sequencing project: providing services to taxonomists for standard genome sequencing and annotation.</title>
        <authorList>
            <consortium name="The Broad Institute Genomics Platform"/>
            <consortium name="The Broad Institute Genome Sequencing Center for Infectious Disease"/>
            <person name="Wu L."/>
            <person name="Ma J."/>
        </authorList>
    </citation>
    <scope>NUCLEOTIDE SEQUENCE [LARGE SCALE GENOMIC DNA]</scope>
    <source>
        <strain evidence="11">CCUG 36916</strain>
    </source>
</reference>
<keyword evidence="5 6" id="KW-0472">Membrane</keyword>
<feature type="transmembrane region" description="Helical" evidence="6">
    <location>
        <begin position="400"/>
        <end position="426"/>
    </location>
</feature>
<evidence type="ECO:0000256" key="1">
    <source>
        <dbReference type="ARBA" id="ARBA00004141"/>
    </source>
</evidence>
<dbReference type="Pfam" id="PF02683">
    <property type="entry name" value="DsbD_TM"/>
    <property type="match status" value="1"/>
</dbReference>
<evidence type="ECO:0000256" key="2">
    <source>
        <dbReference type="ARBA" id="ARBA00022692"/>
    </source>
</evidence>
<feature type="chain" id="PRO_5045221147" evidence="7">
    <location>
        <begin position="20"/>
        <end position="718"/>
    </location>
</feature>
<dbReference type="Pfam" id="PF11412">
    <property type="entry name" value="DsbD_N"/>
    <property type="match status" value="1"/>
</dbReference>
<dbReference type="PANTHER" id="PTHR32234:SF3">
    <property type="entry name" value="SUPPRESSION OF COPPER SENSITIVITY PROTEIN"/>
    <property type="match status" value="1"/>
</dbReference>
<evidence type="ECO:0000313" key="10">
    <source>
        <dbReference type="EMBL" id="MFC6388444.1"/>
    </source>
</evidence>
<sequence>MLRLLLALALTVAAPGLAAAQGAMQGAMTAAKAKDLVRASLVSESTALVPGRTVTLGLHMAMKPGWHVYWRNPGDSGLPPEMAWRLPEGFSTGAVQWPVPERIPVQGLMNFGYEGAVTLLVPLAVPESATLGGTARLSGTLSYLVCEEICIPGSAELSLDLPVAASAEADSRQAALFARARAALPEAAPGPFRTSREGDRLVLRLDRPGLTAEAVKEVAFFPYAEGALDNAAPQDWAVEAAGLRLTLTPGDAKALAKSPAESPAEPLAGVLAFAEDGARKAYALGPEPAIAPAAAPIPAAEAVPAPQEESLTLWSAAGLALLGGLILNLMPCVFPVLSIKVLSLVRQAGESATRVRWHGLAYTVGVLVSFLGLAGLLIALKASGAGIGWGFQLQSPVVVALLAYGLFAMGLSLSGVVHLGGGIVGLGDGLTRRAGYQGSFFTGVLATVVATPCTAPFMGAAVGFALTQAAATALLVFASLGLGLALPFLVLTLFPRALLWLPRPGAWMDVLKGALAFPVYATVAWLIWVLAQQVGPDGLLAGLTGLVLVGLAAWAWERARGAGWGAAGGRLAAVVALAGSLGLVLVLDGDRAAARGAAPAQGEEAFTQARLDALRAEGRTVFVDMTAAWCITCQVNERTVLARDGVQTAFRAGQVAYLKGDWTNQNPEITRLLERHGRSGVPLYLVYRGQGEAQVLPQILTEGIVRAAIGQKDVAAAR</sequence>
<evidence type="ECO:0000256" key="3">
    <source>
        <dbReference type="ARBA" id="ARBA00022748"/>
    </source>
</evidence>
<dbReference type="Gene3D" id="3.40.30.10">
    <property type="entry name" value="Glutaredoxin"/>
    <property type="match status" value="1"/>
</dbReference>
<dbReference type="InterPro" id="IPR003834">
    <property type="entry name" value="Cyt_c_assmbl_TM_dom"/>
</dbReference>
<dbReference type="PANTHER" id="PTHR32234">
    <property type="entry name" value="THIOL:DISULFIDE INTERCHANGE PROTEIN DSBD"/>
    <property type="match status" value="1"/>
</dbReference>